<evidence type="ECO:0000259" key="4">
    <source>
        <dbReference type="PROSITE" id="PS50893"/>
    </source>
</evidence>
<dbReference type="SUPFAM" id="SSF52540">
    <property type="entry name" value="P-loop containing nucleoside triphosphate hydrolases"/>
    <property type="match status" value="2"/>
</dbReference>
<keyword evidence="2" id="KW-0067">ATP-binding</keyword>
<evidence type="ECO:0000313" key="5">
    <source>
        <dbReference type="EMBL" id="KAG9700402.1"/>
    </source>
</evidence>
<dbReference type="InterPro" id="IPR050334">
    <property type="entry name" value="Molybdenum_import_ModC"/>
</dbReference>
<feature type="non-terminal residue" evidence="5">
    <location>
        <position position="734"/>
    </location>
</feature>
<dbReference type="GO" id="GO:0005524">
    <property type="term" value="F:ATP binding"/>
    <property type="evidence" value="ECO:0007669"/>
    <property type="project" value="UniProtKB-KW"/>
</dbReference>
<name>A0A9P8EXU4_AURME</name>
<protein>
    <submittedName>
        <fullName evidence="5">P-loop containing nucleoside triphosphate hydrolase protein</fullName>
    </submittedName>
</protein>
<gene>
    <name evidence="5" type="ORF">KCU76_g791</name>
</gene>
<dbReference type="InterPro" id="IPR003593">
    <property type="entry name" value="AAA+_ATPase"/>
</dbReference>
<dbReference type="PROSITE" id="PS50893">
    <property type="entry name" value="ABC_TRANSPORTER_2"/>
    <property type="match status" value="2"/>
</dbReference>
<accession>A0A9P8EXU4</accession>
<feature type="domain" description="ABC transporter" evidence="4">
    <location>
        <begin position="36"/>
        <end position="294"/>
    </location>
</feature>
<sequence length="734" mass="82215">MFRAQLRRRPFVYPQNLIRLSRLSSTLSLASDTPLIRLQNATIYKDSIDQNNAAPLFSDLNFNLPPAGEYWAIVSATSSARTDLLKVLSGRYLCAPPNARSYPHLLHNNTPQNRAIGYIGFDAERSGLGGTAVKGEYLSQRYEAHREVTDFSLLDYLEGNTELNALEKPADYLDSHLLADVIANLNLDPLLNLPVSNLSNGQTRRARIAKALLAKPKLLLLDGPFMGLDPMTTLHISSFLQQMAEQSSPNIILSLRVGDDIPSWITHVLVIDPETNTKVRYQGTRGSVWKDLHMMRGDDGFHTSLRRSIILSSARPSRAKSQGKGQLSRDGSPVIHSPIPLGEPLVEMQGVKVSYGVDNESSKRTVLGNWSESINGTEKEGLWWNVRRGERWGVFGPNGSGKTTLLSLITSDHPQTYGLPIKLFGRSRIPSPGELGISIFELQSRIGHSSPEVHTYFPKNLSIRRVLESAWADTPLSKPRLTRQRDIRVDSFLRWFAPELSPTKSSELQIIASKLRRTGPANPEMKRRLERLHIANDDLDWADTITFRDLPFSSQRLLLFLRALISEPDLIILDEALSGMDKAVREKCLLFLAHGEKLEYRSGQKIVNSLQMNNDLINFGGIQDTQALLTISHSTEDIPGCIRQWICLPEPSEGKPARVGELPGPLELHPNSWNEIWNLPDNKPQQRMSRRRLARSAKLGQEEWEAESENGLENEEEEEDVETDKASPSSPPSV</sequence>
<dbReference type="PANTHER" id="PTHR43514:SF4">
    <property type="entry name" value="ABC TRANSPORTER I FAMILY MEMBER 10"/>
    <property type="match status" value="1"/>
</dbReference>
<reference evidence="5" key="2">
    <citation type="submission" date="2021-08" db="EMBL/GenBank/DDBJ databases">
        <authorList>
            <person name="Gostincar C."/>
            <person name="Sun X."/>
            <person name="Song Z."/>
            <person name="Gunde-Cimerman N."/>
        </authorList>
    </citation>
    <scope>NUCLEOTIDE SEQUENCE</scope>
    <source>
        <strain evidence="5">EXF-9911</strain>
    </source>
</reference>
<keyword evidence="1" id="KW-0547">Nucleotide-binding</keyword>
<dbReference type="AlphaFoldDB" id="A0A9P8EXU4"/>
<dbReference type="InterPro" id="IPR003439">
    <property type="entry name" value="ABC_transporter-like_ATP-bd"/>
</dbReference>
<keyword evidence="5" id="KW-0378">Hydrolase</keyword>
<dbReference type="GO" id="GO:0005739">
    <property type="term" value="C:mitochondrion"/>
    <property type="evidence" value="ECO:0007669"/>
    <property type="project" value="TreeGrafter"/>
</dbReference>
<evidence type="ECO:0000313" key="6">
    <source>
        <dbReference type="Proteomes" id="UP000779574"/>
    </source>
</evidence>
<evidence type="ECO:0000256" key="2">
    <source>
        <dbReference type="ARBA" id="ARBA00022840"/>
    </source>
</evidence>
<comment type="caution">
    <text evidence="5">The sequence shown here is derived from an EMBL/GenBank/DDBJ whole genome shotgun (WGS) entry which is preliminary data.</text>
</comment>
<dbReference type="Gene3D" id="3.40.50.300">
    <property type="entry name" value="P-loop containing nucleotide triphosphate hydrolases"/>
    <property type="match status" value="2"/>
</dbReference>
<dbReference type="EMBL" id="JAHFXF010000017">
    <property type="protein sequence ID" value="KAG9700402.1"/>
    <property type="molecule type" value="Genomic_DNA"/>
</dbReference>
<evidence type="ECO:0000256" key="1">
    <source>
        <dbReference type="ARBA" id="ARBA00022741"/>
    </source>
</evidence>
<dbReference type="Pfam" id="PF00005">
    <property type="entry name" value="ABC_tran"/>
    <property type="match status" value="2"/>
</dbReference>
<feature type="domain" description="ABC transporter" evidence="4">
    <location>
        <begin position="357"/>
        <end position="658"/>
    </location>
</feature>
<feature type="region of interest" description="Disordered" evidence="3">
    <location>
        <begin position="314"/>
        <end position="334"/>
    </location>
</feature>
<dbReference type="SMART" id="SM00382">
    <property type="entry name" value="AAA"/>
    <property type="match status" value="2"/>
</dbReference>
<proteinExistence type="predicted"/>
<evidence type="ECO:0000256" key="3">
    <source>
        <dbReference type="SAM" id="MobiDB-lite"/>
    </source>
</evidence>
<dbReference type="Proteomes" id="UP000779574">
    <property type="component" value="Unassembled WGS sequence"/>
</dbReference>
<feature type="compositionally biased region" description="Acidic residues" evidence="3">
    <location>
        <begin position="702"/>
        <end position="722"/>
    </location>
</feature>
<dbReference type="PANTHER" id="PTHR43514">
    <property type="entry name" value="ABC TRANSPORTER I FAMILY MEMBER 10"/>
    <property type="match status" value="1"/>
</dbReference>
<reference evidence="5" key="1">
    <citation type="journal article" date="2021" name="J Fungi (Basel)">
        <title>Virulence traits and population genomics of the black yeast Aureobasidium melanogenum.</title>
        <authorList>
            <person name="Cernosa A."/>
            <person name="Sun X."/>
            <person name="Gostincar C."/>
            <person name="Fang C."/>
            <person name="Gunde-Cimerman N."/>
            <person name="Song Z."/>
        </authorList>
    </citation>
    <scope>NUCLEOTIDE SEQUENCE</scope>
    <source>
        <strain evidence="5">EXF-9911</strain>
    </source>
</reference>
<organism evidence="5 6">
    <name type="scientific">Aureobasidium melanogenum</name>
    <name type="common">Aureobasidium pullulans var. melanogenum</name>
    <dbReference type="NCBI Taxonomy" id="46634"/>
    <lineage>
        <taxon>Eukaryota</taxon>
        <taxon>Fungi</taxon>
        <taxon>Dikarya</taxon>
        <taxon>Ascomycota</taxon>
        <taxon>Pezizomycotina</taxon>
        <taxon>Dothideomycetes</taxon>
        <taxon>Dothideomycetidae</taxon>
        <taxon>Dothideales</taxon>
        <taxon>Saccotheciaceae</taxon>
        <taxon>Aureobasidium</taxon>
    </lineage>
</organism>
<feature type="region of interest" description="Disordered" evidence="3">
    <location>
        <begin position="677"/>
        <end position="734"/>
    </location>
</feature>
<dbReference type="GO" id="GO:0016887">
    <property type="term" value="F:ATP hydrolysis activity"/>
    <property type="evidence" value="ECO:0007669"/>
    <property type="project" value="InterPro"/>
</dbReference>
<dbReference type="InterPro" id="IPR027417">
    <property type="entry name" value="P-loop_NTPase"/>
</dbReference>